<dbReference type="InterPro" id="IPR036770">
    <property type="entry name" value="Ankyrin_rpt-contain_sf"/>
</dbReference>
<feature type="coiled-coil region" evidence="4">
    <location>
        <begin position="185"/>
        <end position="236"/>
    </location>
</feature>
<dbReference type="AlphaFoldDB" id="A0A6U4TKZ4"/>
<evidence type="ECO:0000256" key="1">
    <source>
        <dbReference type="ARBA" id="ARBA00022737"/>
    </source>
</evidence>
<accession>A0A6U4TKZ4</accession>
<evidence type="ECO:0000256" key="2">
    <source>
        <dbReference type="ARBA" id="ARBA00023043"/>
    </source>
</evidence>
<organism evidence="6">
    <name type="scientific">Hemiselmis andersenii</name>
    <name type="common">Cryptophyte alga</name>
    <dbReference type="NCBI Taxonomy" id="464988"/>
    <lineage>
        <taxon>Eukaryota</taxon>
        <taxon>Cryptophyceae</taxon>
        <taxon>Cryptomonadales</taxon>
        <taxon>Hemiselmidaceae</taxon>
        <taxon>Hemiselmis</taxon>
    </lineage>
</organism>
<evidence type="ECO:0000256" key="5">
    <source>
        <dbReference type="SAM" id="MobiDB-lite"/>
    </source>
</evidence>
<feature type="region of interest" description="Disordered" evidence="5">
    <location>
        <begin position="319"/>
        <end position="342"/>
    </location>
</feature>
<feature type="compositionally biased region" description="Basic and acidic residues" evidence="5">
    <location>
        <begin position="321"/>
        <end position="333"/>
    </location>
</feature>
<proteinExistence type="predicted"/>
<keyword evidence="4" id="KW-0175">Coiled coil</keyword>
<dbReference type="PROSITE" id="PS50297">
    <property type="entry name" value="ANK_REP_REGION"/>
    <property type="match status" value="1"/>
</dbReference>
<evidence type="ECO:0000256" key="4">
    <source>
        <dbReference type="SAM" id="Coils"/>
    </source>
</evidence>
<protein>
    <submittedName>
        <fullName evidence="6">Uncharacterized protein</fullName>
    </submittedName>
</protein>
<dbReference type="Gene3D" id="1.25.40.20">
    <property type="entry name" value="Ankyrin repeat-containing domain"/>
    <property type="match status" value="1"/>
</dbReference>
<dbReference type="SUPFAM" id="SSF48403">
    <property type="entry name" value="Ankyrin repeat"/>
    <property type="match status" value="1"/>
</dbReference>
<evidence type="ECO:0000256" key="3">
    <source>
        <dbReference type="PROSITE-ProRule" id="PRU00023"/>
    </source>
</evidence>
<reference evidence="6" key="1">
    <citation type="submission" date="2021-01" db="EMBL/GenBank/DDBJ databases">
        <authorList>
            <person name="Corre E."/>
            <person name="Pelletier E."/>
            <person name="Niang G."/>
            <person name="Scheremetjew M."/>
            <person name="Finn R."/>
            <person name="Kale V."/>
            <person name="Holt S."/>
            <person name="Cochrane G."/>
            <person name="Meng A."/>
            <person name="Brown T."/>
            <person name="Cohen L."/>
        </authorList>
    </citation>
    <scope>NUCLEOTIDE SEQUENCE</scope>
    <source>
        <strain evidence="6">CCMP644</strain>
    </source>
</reference>
<dbReference type="PANTHER" id="PTHR24173:SF74">
    <property type="entry name" value="ANKYRIN REPEAT DOMAIN-CONTAINING PROTEIN 16"/>
    <property type="match status" value="1"/>
</dbReference>
<dbReference type="SMART" id="SM00248">
    <property type="entry name" value="ANK"/>
    <property type="match status" value="3"/>
</dbReference>
<gene>
    <name evidence="6" type="ORF">HAND00432_LOCUS6279</name>
</gene>
<evidence type="ECO:0000313" key="6">
    <source>
        <dbReference type="EMBL" id="CAD8951744.1"/>
    </source>
</evidence>
<dbReference type="EMBL" id="HBFX01010575">
    <property type="protein sequence ID" value="CAD8951744.1"/>
    <property type="molecule type" value="Transcribed_RNA"/>
</dbReference>
<keyword evidence="1" id="KW-0677">Repeat</keyword>
<feature type="repeat" description="ANK" evidence="3">
    <location>
        <begin position="39"/>
        <end position="71"/>
    </location>
</feature>
<dbReference type="InterPro" id="IPR002110">
    <property type="entry name" value="Ankyrin_rpt"/>
</dbReference>
<dbReference type="PANTHER" id="PTHR24173">
    <property type="entry name" value="ANKYRIN REPEAT CONTAINING"/>
    <property type="match status" value="1"/>
</dbReference>
<dbReference type="Pfam" id="PF12796">
    <property type="entry name" value="Ank_2"/>
    <property type="match status" value="1"/>
</dbReference>
<name>A0A6U4TKZ4_HEMAN</name>
<sequence>MVQTPLHFACRDGDINLVKDIVDGKGGHAAVELDAVALCGRTPLHIAAKWGRLECARFLVERGANVTLKDDRGRTALDVANEEMTRKYLERVSVKMADQMLDEAARRRAQLRAYTAERDSGDLTEIEFEHQSHRLELDHEWEDTRHARSIRLHEVREEAEQVGMQQLLEFMQTRPAELQEAAYEKSMSDLKKKQAREKKERIEKERLEKIRIAEEQKEKEKKREEKRAKKDLLLERTCYKCLQTFTKETNRDGQCTHFGKWSPWGLDKNGKKCEWEFFWTCCKSTTYEGPCNGLSICARSDPHEESEADIMRRQAKMLKKMSIEQAKRSEASKSSKKPSKSS</sequence>
<dbReference type="PROSITE" id="PS50088">
    <property type="entry name" value="ANK_REPEAT"/>
    <property type="match status" value="1"/>
</dbReference>
<keyword evidence="2 3" id="KW-0040">ANK repeat</keyword>